<keyword evidence="3" id="KW-0597">Phosphoprotein</keyword>
<sequence>MGDLHLNVNLVLDCKPISVPYTANKTTAEDICIYICKHLNIGNLTRHIFGLRLTGKNVFFMSAATFPEKHPPIDFRIRFKVANVFKLKKLDVNTYNYYFHQARNDVLENKIPDIIYEKCRRELVGLGITDMFRVMLEKDIPRETVESEYKKYIPKEVIKRHAFFIKKPIHDTLGKLQKSDHDASYVKSEYLKQLETLAPEYLSESYKAIVDQDGSICNIIIKVSPYHPTEPGVKYCLESKKDQWNLICTIEDIGFVSIRDDGTTEISRRNGIPFYLKFNTLSILYSFISLLDGYYRLTCKWTFNICKEVYTPSLQKLHFMKCHGPVGGEFSYAKLEEKRGNKAGCFIVRESESKYNDYYIDVCIKDNLKPKTFKLEKISGGELIFTNDLANDLTKYKSIQQLMSSYQDPNASIFLQECLPPSEYDISPLLLCRSETLVGDLLTDSSALNSINMPSLPVCINCKSLQVFKGQEKEGLSGITLVHRSMWKITKGKKIEVAMKLLKNDSDRYVKQFLSLAGQWAFLQSSSIVRLYGIAFTSDIALVLEYFRLGPLDQYLRTHRETVKQVDLIEAAGSIASALWHLTENNIVHGRIRCRKIMVSVHDENSFIVKLTDPGIHTEYTPSEVHWIPIECYTNLNYAKRSVEADVWAFATTLWEMFMYGEEIKPFKSNDHLQVMRWYASGKRLPQPLVCSSEIYSLMKECWDNDPHKRKKPQAIMRDINQILYQVYNSRRVHSYAKVFSKADSHSLSAYSVNSSNITESTILYNDLINGSNISSDMSDYNSLSDSTSQLKLINDDISFDNFDDSGPYEFSAIFSSLNLSTATTSLDSLNTMQTVFELDDNYNVVLQGRIGQGFYGDVFQGMLEFVDSQDGEPRKVAVKKLKASSVSSCLQDFEREINIMKSLKHPNIVEILGVLREPEISLVMEFVHHGSLQSYLKIHKESLSEVQLLKYALDIAKGMEYLGTKNIVHRDLAARNILVVDENHVKISDFGLAQVIGTNDYYIVKTPNRELPIKWYAPESLRDGKFSVRSDIWSYGVTMCELFNYGEEPMLAQMDEKMQAPLQQILLAALEKGSRFPPPPKCPATVYVRIIHPCWMADPHERPMFSTLIMEITDLMSQF</sequence>
<dbReference type="GO" id="GO:0004715">
    <property type="term" value="F:non-membrane spanning protein tyrosine kinase activity"/>
    <property type="evidence" value="ECO:0007669"/>
    <property type="project" value="UniProtKB-EC"/>
</dbReference>
<reference evidence="19" key="2">
    <citation type="submission" date="2025-05" db="UniProtKB">
        <authorList>
            <consortium name="EnsemblMetazoa"/>
        </authorList>
    </citation>
    <scope>IDENTIFICATION</scope>
</reference>
<dbReference type="GO" id="GO:0005829">
    <property type="term" value="C:cytosol"/>
    <property type="evidence" value="ECO:0007669"/>
    <property type="project" value="TreeGrafter"/>
</dbReference>
<dbReference type="GO" id="GO:0071944">
    <property type="term" value="C:cell periphery"/>
    <property type="evidence" value="ECO:0007669"/>
    <property type="project" value="UniProtKB-ARBA"/>
</dbReference>
<dbReference type="GO" id="GO:0016020">
    <property type="term" value="C:membrane"/>
    <property type="evidence" value="ECO:0007669"/>
    <property type="project" value="InterPro"/>
</dbReference>
<proteinExistence type="predicted"/>
<keyword evidence="5" id="KW-0677">Repeat</keyword>
<dbReference type="InterPro" id="IPR019749">
    <property type="entry name" value="Band_41_domain"/>
</dbReference>
<dbReference type="GO" id="GO:0004714">
    <property type="term" value="F:transmembrane receptor protein tyrosine kinase activity"/>
    <property type="evidence" value="ECO:0007669"/>
    <property type="project" value="UniProtKB-EC"/>
</dbReference>
<dbReference type="GO" id="GO:0005524">
    <property type="term" value="F:ATP binding"/>
    <property type="evidence" value="ECO:0007669"/>
    <property type="project" value="UniProtKB-UniRule"/>
</dbReference>
<dbReference type="EnsemblMetazoa" id="XM_028295203.2">
    <property type="protein sequence ID" value="XP_028151004.1"/>
    <property type="gene ID" value="LOC114344367"/>
</dbReference>
<evidence type="ECO:0000256" key="7">
    <source>
        <dbReference type="ARBA" id="ARBA00022777"/>
    </source>
</evidence>
<dbReference type="InterPro" id="IPR017441">
    <property type="entry name" value="Protein_kinase_ATP_BS"/>
</dbReference>
<dbReference type="GO" id="GO:0009887">
    <property type="term" value="P:animal organ morphogenesis"/>
    <property type="evidence" value="ECO:0007669"/>
    <property type="project" value="UniProtKB-ARBA"/>
</dbReference>
<dbReference type="InterPro" id="IPR000719">
    <property type="entry name" value="Prot_kinase_dom"/>
</dbReference>
<dbReference type="GO" id="GO:0012505">
    <property type="term" value="C:endomembrane system"/>
    <property type="evidence" value="ECO:0007669"/>
    <property type="project" value="UniProtKB-SubCell"/>
</dbReference>
<comment type="catalytic activity">
    <reaction evidence="13">
        <text>L-tyrosyl-[protein] + ATP = O-phospho-L-tyrosyl-[protein] + ADP + H(+)</text>
        <dbReference type="Rhea" id="RHEA:10596"/>
        <dbReference type="Rhea" id="RHEA-COMP:10136"/>
        <dbReference type="Rhea" id="RHEA-COMP:20101"/>
        <dbReference type="ChEBI" id="CHEBI:15378"/>
        <dbReference type="ChEBI" id="CHEBI:30616"/>
        <dbReference type="ChEBI" id="CHEBI:46858"/>
        <dbReference type="ChEBI" id="CHEBI:61978"/>
        <dbReference type="ChEBI" id="CHEBI:456216"/>
        <dbReference type="EC" id="2.7.10.2"/>
    </reaction>
</comment>
<keyword evidence="4" id="KW-0808">Transferase</keyword>
<dbReference type="InterPro" id="IPR051286">
    <property type="entry name" value="JAK"/>
</dbReference>
<dbReference type="SUPFAM" id="SSF47031">
    <property type="entry name" value="Second domain of FERM"/>
    <property type="match status" value="1"/>
</dbReference>
<organism evidence="21">
    <name type="scientific">Diabrotica virgifera virgifera</name>
    <name type="common">western corn rootworm</name>
    <dbReference type="NCBI Taxonomy" id="50390"/>
    <lineage>
        <taxon>Eukaryota</taxon>
        <taxon>Metazoa</taxon>
        <taxon>Ecdysozoa</taxon>
        <taxon>Arthropoda</taxon>
        <taxon>Hexapoda</taxon>
        <taxon>Insecta</taxon>
        <taxon>Pterygota</taxon>
        <taxon>Neoptera</taxon>
        <taxon>Endopterygota</taxon>
        <taxon>Coleoptera</taxon>
        <taxon>Polyphaga</taxon>
        <taxon>Cucujiformia</taxon>
        <taxon>Chrysomeloidea</taxon>
        <taxon>Chrysomelidae</taxon>
        <taxon>Galerucinae</taxon>
        <taxon>Diabroticina</taxon>
        <taxon>Diabroticites</taxon>
        <taxon>Diabrotica</taxon>
    </lineage>
</organism>
<dbReference type="GO" id="GO:0035556">
    <property type="term" value="P:intracellular signal transduction"/>
    <property type="evidence" value="ECO:0007669"/>
    <property type="project" value="InterPro"/>
</dbReference>
<dbReference type="InterPro" id="IPR008266">
    <property type="entry name" value="Tyr_kinase_AS"/>
</dbReference>
<dbReference type="PRINTS" id="PR00109">
    <property type="entry name" value="TYRKINASE"/>
</dbReference>
<evidence type="ECO:0000256" key="1">
    <source>
        <dbReference type="ARBA" id="ARBA00004308"/>
    </source>
</evidence>
<dbReference type="InParanoid" id="A0A6P7GMY5"/>
<dbReference type="Pfam" id="PF17887">
    <property type="entry name" value="Jak1_Phl"/>
    <property type="match status" value="1"/>
</dbReference>
<dbReference type="Pfam" id="PF21990">
    <property type="entry name" value="SH2_1"/>
    <property type="match status" value="1"/>
</dbReference>
<evidence type="ECO:0000256" key="8">
    <source>
        <dbReference type="ARBA" id="ARBA00022840"/>
    </source>
</evidence>
<dbReference type="PANTHER" id="PTHR45807">
    <property type="entry name" value="TYROSINE-PROTEIN KINASE HOPSCOTCH"/>
    <property type="match status" value="1"/>
</dbReference>
<dbReference type="InterPro" id="IPR001245">
    <property type="entry name" value="Ser-Thr/Tyr_kinase_cat_dom"/>
</dbReference>
<feature type="domain" description="SH2" evidence="16">
    <location>
        <begin position="321"/>
        <end position="422"/>
    </location>
</feature>
<dbReference type="FunFam" id="1.10.510.10:FF:001512">
    <property type="entry name" value="Receptor tyrosine-protein kinase erbB-2"/>
    <property type="match status" value="1"/>
</dbReference>
<evidence type="ECO:0000259" key="18">
    <source>
        <dbReference type="PROSITE" id="PS50057"/>
    </source>
</evidence>
<keyword evidence="6 15" id="KW-0547">Nucleotide-binding</keyword>
<feature type="domain" description="FERM" evidence="18">
    <location>
        <begin position="4"/>
        <end position="302"/>
    </location>
</feature>
<dbReference type="PROSITE" id="PS50001">
    <property type="entry name" value="SH2"/>
    <property type="match status" value="1"/>
</dbReference>
<dbReference type="GO" id="GO:0030182">
    <property type="term" value="P:neuron differentiation"/>
    <property type="evidence" value="ECO:0007669"/>
    <property type="project" value="UniProtKB-ARBA"/>
</dbReference>
<dbReference type="CTD" id="32080"/>
<evidence type="ECO:0000256" key="3">
    <source>
        <dbReference type="ARBA" id="ARBA00022553"/>
    </source>
</evidence>
<dbReference type="InterPro" id="IPR019748">
    <property type="entry name" value="FERM_central"/>
</dbReference>
<feature type="binding site" evidence="15">
    <location>
        <position position="881"/>
    </location>
    <ligand>
        <name>ATP</name>
        <dbReference type="ChEBI" id="CHEBI:30616"/>
    </ligand>
</feature>
<feature type="domain" description="Protein kinase" evidence="17">
    <location>
        <begin position="845"/>
        <end position="1120"/>
    </location>
</feature>
<evidence type="ECO:0000256" key="10">
    <source>
        <dbReference type="ARBA" id="ARBA00023136"/>
    </source>
</evidence>
<evidence type="ECO:0000256" key="14">
    <source>
        <dbReference type="PROSITE-ProRule" id="PRU00191"/>
    </source>
</evidence>
<dbReference type="GO" id="GO:0002009">
    <property type="term" value="P:morphogenesis of an epithelium"/>
    <property type="evidence" value="ECO:0007669"/>
    <property type="project" value="UniProtKB-ARBA"/>
</dbReference>
<accession>A0A6P7GMY5</accession>
<dbReference type="InterPro" id="IPR041381">
    <property type="entry name" value="JAK1-3/TYK2_PHL_dom"/>
</dbReference>
<dbReference type="Proteomes" id="UP001652700">
    <property type="component" value="Unplaced"/>
</dbReference>
<dbReference type="Pfam" id="PF07714">
    <property type="entry name" value="PK_Tyr_Ser-Thr"/>
    <property type="match status" value="2"/>
</dbReference>
<dbReference type="OrthoDB" id="1915767at2759"/>
<evidence type="ECO:0000256" key="4">
    <source>
        <dbReference type="ARBA" id="ARBA00022679"/>
    </source>
</evidence>
<dbReference type="SMART" id="SM00295">
    <property type="entry name" value="B41"/>
    <property type="match status" value="1"/>
</dbReference>
<keyword evidence="11" id="KW-0829">Tyrosine-protein kinase</keyword>
<dbReference type="InterPro" id="IPR016251">
    <property type="entry name" value="Tyr_kinase_non-rcpt_Jak/Tyk2"/>
</dbReference>
<comment type="catalytic activity">
    <reaction evidence="12">
        <text>L-tyrosyl-[protein] + ATP = O-phospho-L-tyrosyl-[protein] + ADP + H(+)</text>
        <dbReference type="Rhea" id="RHEA:10596"/>
        <dbReference type="Rhea" id="RHEA-COMP:10136"/>
        <dbReference type="Rhea" id="RHEA-COMP:20101"/>
        <dbReference type="ChEBI" id="CHEBI:15378"/>
        <dbReference type="ChEBI" id="CHEBI:30616"/>
        <dbReference type="ChEBI" id="CHEBI:46858"/>
        <dbReference type="ChEBI" id="CHEBI:61978"/>
        <dbReference type="ChEBI" id="CHEBI:456216"/>
        <dbReference type="EC" id="2.7.10.1"/>
    </reaction>
</comment>
<dbReference type="Gene3D" id="1.10.510.10">
    <property type="entry name" value="Transferase(Phosphotransferase) domain 1"/>
    <property type="match status" value="2"/>
</dbReference>
<evidence type="ECO:0000256" key="2">
    <source>
        <dbReference type="ARBA" id="ARBA00011903"/>
    </source>
</evidence>
<dbReference type="GO" id="GO:0007259">
    <property type="term" value="P:cell surface receptor signaling pathway via JAK-STAT"/>
    <property type="evidence" value="ECO:0007669"/>
    <property type="project" value="TreeGrafter"/>
</dbReference>
<keyword evidence="8 15" id="KW-0067">ATP-binding</keyword>
<gene>
    <name evidence="21" type="primary">LOC114344367</name>
</gene>
<evidence type="ECO:0000313" key="21">
    <source>
        <dbReference type="RefSeq" id="XP_028151004.1"/>
    </source>
</evidence>
<keyword evidence="9 14" id="KW-0727">SH2 domain</keyword>
<dbReference type="Gene3D" id="3.30.505.10">
    <property type="entry name" value="SH2 domain"/>
    <property type="match status" value="1"/>
</dbReference>
<evidence type="ECO:0000256" key="13">
    <source>
        <dbReference type="ARBA" id="ARBA00051245"/>
    </source>
</evidence>
<evidence type="ECO:0000313" key="20">
    <source>
        <dbReference type="Proteomes" id="UP001652700"/>
    </source>
</evidence>
<feature type="domain" description="Protein kinase" evidence="17">
    <location>
        <begin position="468"/>
        <end position="724"/>
    </location>
</feature>
<dbReference type="CDD" id="cd00192">
    <property type="entry name" value="PTKc"/>
    <property type="match status" value="1"/>
</dbReference>
<dbReference type="CDD" id="cd13196">
    <property type="entry name" value="FERM_C_JAK"/>
    <property type="match status" value="1"/>
</dbReference>
<dbReference type="GeneID" id="114344367"/>
<dbReference type="AlphaFoldDB" id="A0A6P7GMY5"/>
<evidence type="ECO:0000256" key="9">
    <source>
        <dbReference type="ARBA" id="ARBA00022999"/>
    </source>
</evidence>
<dbReference type="InterPro" id="IPR020635">
    <property type="entry name" value="Tyr_kinase_cat_dom"/>
</dbReference>
<dbReference type="GO" id="GO:0019221">
    <property type="term" value="P:cytokine-mediated signaling pathway"/>
    <property type="evidence" value="ECO:0007669"/>
    <property type="project" value="TreeGrafter"/>
</dbReference>
<evidence type="ECO:0000259" key="17">
    <source>
        <dbReference type="PROSITE" id="PS50011"/>
    </source>
</evidence>
<dbReference type="PROSITE" id="PS00107">
    <property type="entry name" value="PROTEIN_KINASE_ATP"/>
    <property type="match status" value="1"/>
</dbReference>
<dbReference type="PROSITE" id="PS50057">
    <property type="entry name" value="FERM_3"/>
    <property type="match status" value="1"/>
</dbReference>
<dbReference type="InterPro" id="IPR035963">
    <property type="entry name" value="FERM_2"/>
</dbReference>
<dbReference type="PRINTS" id="PR01823">
    <property type="entry name" value="JANUSKINASE"/>
</dbReference>
<dbReference type="SMART" id="SM00219">
    <property type="entry name" value="TyrKc"/>
    <property type="match status" value="2"/>
</dbReference>
<dbReference type="InterPro" id="IPR036860">
    <property type="entry name" value="SH2_dom_sf"/>
</dbReference>
<dbReference type="RefSeq" id="XP_028151004.1">
    <property type="nucleotide sequence ID" value="XM_028295203.1"/>
</dbReference>
<dbReference type="EC" id="2.7.10.2" evidence="2"/>
<keyword evidence="10" id="KW-0472">Membrane</keyword>
<dbReference type="InterPro" id="IPR000299">
    <property type="entry name" value="FERM_domain"/>
</dbReference>
<keyword evidence="7 21" id="KW-0418">Kinase</keyword>
<evidence type="ECO:0000256" key="12">
    <source>
        <dbReference type="ARBA" id="ARBA00051243"/>
    </source>
</evidence>
<reference evidence="21" key="1">
    <citation type="submission" date="2025-04" db="UniProtKB">
        <authorList>
            <consortium name="RefSeq"/>
        </authorList>
    </citation>
    <scope>IDENTIFICATION</scope>
    <source>
        <tissue evidence="21">Whole insect</tissue>
    </source>
</reference>
<name>A0A6P7GMY5_DIAVI</name>
<evidence type="ECO:0000313" key="19">
    <source>
        <dbReference type="EnsemblMetazoa" id="XP_028151004.1"/>
    </source>
</evidence>
<dbReference type="PROSITE" id="PS00109">
    <property type="entry name" value="PROTEIN_KINASE_TYR"/>
    <property type="match status" value="1"/>
</dbReference>
<dbReference type="SUPFAM" id="SSF55550">
    <property type="entry name" value="SH2 domain"/>
    <property type="match status" value="1"/>
</dbReference>
<dbReference type="InterPro" id="IPR011009">
    <property type="entry name" value="Kinase-like_dom_sf"/>
</dbReference>
<evidence type="ECO:0000256" key="6">
    <source>
        <dbReference type="ARBA" id="ARBA00022741"/>
    </source>
</evidence>
<dbReference type="GO" id="GO:0051130">
    <property type="term" value="P:positive regulation of cellular component organization"/>
    <property type="evidence" value="ECO:0007669"/>
    <property type="project" value="UniProtKB-ARBA"/>
</dbReference>
<dbReference type="PANTHER" id="PTHR45807:SF7">
    <property type="entry name" value="TYROSINE-PROTEIN KINASE HOPSCOTCH"/>
    <property type="match status" value="1"/>
</dbReference>
<dbReference type="KEGG" id="dvv:114344367"/>
<dbReference type="FunCoup" id="A0A6P7GMY5">
    <property type="interactions" value="595"/>
</dbReference>
<keyword evidence="20" id="KW-1185">Reference proteome</keyword>
<dbReference type="InterPro" id="IPR000980">
    <property type="entry name" value="SH2"/>
</dbReference>
<evidence type="ECO:0000256" key="5">
    <source>
        <dbReference type="ARBA" id="ARBA00022737"/>
    </source>
</evidence>
<protein>
    <recommendedName>
        <fullName evidence="2">non-specific protein-tyrosine kinase</fullName>
        <ecNumber evidence="2">2.7.10.2</ecNumber>
    </recommendedName>
</protein>
<dbReference type="CDD" id="cd14473">
    <property type="entry name" value="FERM_B-lobe"/>
    <property type="match status" value="1"/>
</dbReference>
<evidence type="ECO:0000259" key="16">
    <source>
        <dbReference type="PROSITE" id="PS50001"/>
    </source>
</evidence>
<dbReference type="GO" id="GO:0005126">
    <property type="term" value="F:cytokine receptor binding"/>
    <property type="evidence" value="ECO:0007669"/>
    <property type="project" value="TreeGrafter"/>
</dbReference>
<evidence type="ECO:0000256" key="15">
    <source>
        <dbReference type="PROSITE-ProRule" id="PRU10141"/>
    </source>
</evidence>
<dbReference type="SUPFAM" id="SSF56112">
    <property type="entry name" value="Protein kinase-like (PK-like)"/>
    <property type="match status" value="2"/>
</dbReference>
<comment type="subcellular location">
    <subcellularLocation>
        <location evidence="1">Endomembrane system</location>
    </subcellularLocation>
</comment>
<evidence type="ECO:0000256" key="11">
    <source>
        <dbReference type="ARBA" id="ARBA00023137"/>
    </source>
</evidence>
<dbReference type="GO" id="GO:0050793">
    <property type="term" value="P:regulation of developmental process"/>
    <property type="evidence" value="ECO:0007669"/>
    <property type="project" value="UniProtKB-ARBA"/>
</dbReference>
<dbReference type="GO" id="GO:0048468">
    <property type="term" value="P:cell development"/>
    <property type="evidence" value="ECO:0007669"/>
    <property type="project" value="UniProtKB-ARBA"/>
</dbReference>
<dbReference type="PROSITE" id="PS50011">
    <property type="entry name" value="PROTEIN_KINASE_DOM"/>
    <property type="match status" value="2"/>
</dbReference>